<dbReference type="PANTHER" id="PTHR21137:SF35">
    <property type="entry name" value="ODORANT RECEPTOR 19A-RELATED"/>
    <property type="match status" value="1"/>
</dbReference>
<evidence type="ECO:0000256" key="2">
    <source>
        <dbReference type="ARBA" id="ARBA00022475"/>
    </source>
</evidence>
<dbReference type="PANTHER" id="PTHR21137">
    <property type="entry name" value="ODORANT RECEPTOR"/>
    <property type="match status" value="1"/>
</dbReference>
<evidence type="ECO:0000313" key="10">
    <source>
        <dbReference type="EnsemblMetazoa" id="ADAC001553-PA"/>
    </source>
</evidence>
<dbReference type="GO" id="GO:0005886">
    <property type="term" value="C:plasma membrane"/>
    <property type="evidence" value="ECO:0007669"/>
    <property type="project" value="UniProtKB-SubCell"/>
</dbReference>
<keyword evidence="6" id="KW-1133">Transmembrane helix</keyword>
<comment type="subcellular location">
    <subcellularLocation>
        <location evidence="1">Cell membrane</location>
        <topology evidence="1">Multi-pass membrane protein</topology>
    </subcellularLocation>
</comment>
<dbReference type="GO" id="GO:0005549">
    <property type="term" value="F:odorant binding"/>
    <property type="evidence" value="ECO:0007669"/>
    <property type="project" value="InterPro"/>
</dbReference>
<protein>
    <submittedName>
        <fullName evidence="10">Uncharacterized protein</fullName>
    </submittedName>
</protein>
<evidence type="ECO:0000256" key="9">
    <source>
        <dbReference type="ARBA" id="ARBA00023224"/>
    </source>
</evidence>
<sequence>MVLPKLQDPYSVMPLLLRLQRFVGLWGDRQYRYKFRLAFASFCILVVIPKLAFGYPDLDTTIRGTAELIFEWNVLFGMLLFSFELDVYDEMVNLFTELAKLVFSDQVRPELGNYLMYINRRIDKFSKIYCCSHFCLATFYWVAPLSSTYSAYLSAHNESIPVEHVLHLEEELYWLKNRVSLTDYSIFTVIMLPTIFMLAFFGGLKLLTIFSNVKYCSAMLRLVAMRIQLMDQLEENRVERELLEIITMHQKALRCVELLEISFRWVFLGQFIQCVMIWCSLVLYITVTGISTKAANVGILFILLTVETYGFCYFGTDLTSESLSVARAVTDSLWYRRSVSVQRKLRMVLQRAQKPLGISAGKFCFVDVEQFGNMAKMSYSFYIVLKDQF</sequence>
<evidence type="ECO:0000256" key="8">
    <source>
        <dbReference type="ARBA" id="ARBA00023170"/>
    </source>
</evidence>
<keyword evidence="4" id="KW-0812">Transmembrane</keyword>
<organism evidence="10 11">
    <name type="scientific">Anopheles darlingi</name>
    <name type="common">Mosquito</name>
    <dbReference type="NCBI Taxonomy" id="43151"/>
    <lineage>
        <taxon>Eukaryota</taxon>
        <taxon>Metazoa</taxon>
        <taxon>Ecdysozoa</taxon>
        <taxon>Arthropoda</taxon>
        <taxon>Hexapoda</taxon>
        <taxon>Insecta</taxon>
        <taxon>Pterygota</taxon>
        <taxon>Neoptera</taxon>
        <taxon>Endopterygota</taxon>
        <taxon>Diptera</taxon>
        <taxon>Nematocera</taxon>
        <taxon>Culicoidea</taxon>
        <taxon>Culicidae</taxon>
        <taxon>Anophelinae</taxon>
        <taxon>Anopheles</taxon>
    </lineage>
</organism>
<name>A0A087YX55_ANODA</name>
<dbReference type="VEuPathDB" id="VectorBase:ADAC001553"/>
<evidence type="ECO:0000313" key="11">
    <source>
        <dbReference type="Proteomes" id="UP000000673"/>
    </source>
</evidence>
<reference evidence="10" key="2">
    <citation type="submission" date="2015-06" db="UniProtKB">
        <authorList>
            <consortium name="EnsemblMetazoa"/>
        </authorList>
    </citation>
    <scope>IDENTIFICATION</scope>
</reference>
<evidence type="ECO:0000256" key="3">
    <source>
        <dbReference type="ARBA" id="ARBA00022606"/>
    </source>
</evidence>
<dbReference type="InterPro" id="IPR004117">
    <property type="entry name" value="7tm6_olfct_rcpt"/>
</dbReference>
<accession>A0A087YX55</accession>
<dbReference type="Proteomes" id="UP000000673">
    <property type="component" value="Unassembled WGS sequence"/>
</dbReference>
<dbReference type="Pfam" id="PF02949">
    <property type="entry name" value="7tm_6"/>
    <property type="match status" value="1"/>
</dbReference>
<keyword evidence="2" id="KW-1003">Cell membrane</keyword>
<keyword evidence="8" id="KW-0675">Receptor</keyword>
<reference evidence="11" key="1">
    <citation type="journal article" date="2010" name="BMC Genomics">
        <title>Combination of measures distinguishes pre-miRNAs from other stem-loops in the genome of the newly sequenced Anopheles darlingi.</title>
        <authorList>
            <person name="Mendes N.D."/>
            <person name="Freitas A.T."/>
            <person name="Vasconcelos A.T."/>
            <person name="Sagot M.F."/>
        </authorList>
    </citation>
    <scope>NUCLEOTIDE SEQUENCE</scope>
</reference>
<evidence type="ECO:0000256" key="5">
    <source>
        <dbReference type="ARBA" id="ARBA00022725"/>
    </source>
</evidence>
<dbReference type="EnsemblMetazoa" id="ADAC001553-RA">
    <property type="protein sequence ID" value="ADAC001553-PA"/>
    <property type="gene ID" value="ADAC001553"/>
</dbReference>
<keyword evidence="5" id="KW-0552">Olfaction</keyword>
<dbReference type="GO" id="GO:0004984">
    <property type="term" value="F:olfactory receptor activity"/>
    <property type="evidence" value="ECO:0007669"/>
    <property type="project" value="InterPro"/>
</dbReference>
<dbReference type="AlphaFoldDB" id="A0A087YX55"/>
<keyword evidence="7" id="KW-0472">Membrane</keyword>
<evidence type="ECO:0000256" key="7">
    <source>
        <dbReference type="ARBA" id="ARBA00023136"/>
    </source>
</evidence>
<evidence type="ECO:0000256" key="4">
    <source>
        <dbReference type="ARBA" id="ARBA00022692"/>
    </source>
</evidence>
<keyword evidence="11" id="KW-1185">Reference proteome</keyword>
<dbReference type="VEuPathDB" id="VectorBase:ADAR2_002389"/>
<keyword evidence="9" id="KW-0807">Transducer</keyword>
<dbReference type="GO" id="GO:0007165">
    <property type="term" value="P:signal transduction"/>
    <property type="evidence" value="ECO:0007669"/>
    <property type="project" value="UniProtKB-KW"/>
</dbReference>
<keyword evidence="3" id="KW-0716">Sensory transduction</keyword>
<evidence type="ECO:0000256" key="1">
    <source>
        <dbReference type="ARBA" id="ARBA00004651"/>
    </source>
</evidence>
<proteinExistence type="predicted"/>
<evidence type="ECO:0000256" key="6">
    <source>
        <dbReference type="ARBA" id="ARBA00022989"/>
    </source>
</evidence>